<organism evidence="1 2">
    <name type="scientific">Pleurodeles waltl</name>
    <name type="common">Iberian ribbed newt</name>
    <dbReference type="NCBI Taxonomy" id="8319"/>
    <lineage>
        <taxon>Eukaryota</taxon>
        <taxon>Metazoa</taxon>
        <taxon>Chordata</taxon>
        <taxon>Craniata</taxon>
        <taxon>Vertebrata</taxon>
        <taxon>Euteleostomi</taxon>
        <taxon>Amphibia</taxon>
        <taxon>Batrachia</taxon>
        <taxon>Caudata</taxon>
        <taxon>Salamandroidea</taxon>
        <taxon>Salamandridae</taxon>
        <taxon>Pleurodelinae</taxon>
        <taxon>Pleurodeles</taxon>
    </lineage>
</organism>
<accession>A0AAV7VFI3</accession>
<dbReference type="AlphaFoldDB" id="A0AAV7VFI3"/>
<dbReference type="Proteomes" id="UP001066276">
    <property type="component" value="Chromosome 2_1"/>
</dbReference>
<protein>
    <submittedName>
        <fullName evidence="1">Uncharacterized protein</fullName>
    </submittedName>
</protein>
<comment type="caution">
    <text evidence="1">The sequence shown here is derived from an EMBL/GenBank/DDBJ whole genome shotgun (WGS) entry which is preliminary data.</text>
</comment>
<evidence type="ECO:0000313" key="1">
    <source>
        <dbReference type="EMBL" id="KAJ1200373.1"/>
    </source>
</evidence>
<proteinExistence type="predicted"/>
<reference evidence="1" key="1">
    <citation type="journal article" date="2022" name="bioRxiv">
        <title>Sequencing and chromosome-scale assembly of the giantPleurodeles waltlgenome.</title>
        <authorList>
            <person name="Brown T."/>
            <person name="Elewa A."/>
            <person name="Iarovenko S."/>
            <person name="Subramanian E."/>
            <person name="Araus A.J."/>
            <person name="Petzold A."/>
            <person name="Susuki M."/>
            <person name="Suzuki K.-i.T."/>
            <person name="Hayashi T."/>
            <person name="Toyoda A."/>
            <person name="Oliveira C."/>
            <person name="Osipova E."/>
            <person name="Leigh N.D."/>
            <person name="Simon A."/>
            <person name="Yun M.H."/>
        </authorList>
    </citation>
    <scope>NUCLEOTIDE SEQUENCE</scope>
    <source>
        <strain evidence="1">20211129_DDA</strain>
        <tissue evidence="1">Liver</tissue>
    </source>
</reference>
<name>A0AAV7VFI3_PLEWA</name>
<gene>
    <name evidence="1" type="ORF">NDU88_004197</name>
</gene>
<sequence length="96" mass="10591">MLCLSASSLAGEKIVERRPMRVREKKEYGDDCRQCPVKHGCEAHYLVPPEHKQTSTFVAEALSNVALLSGILHLRDLSSSVARAEKLATARQVACK</sequence>
<keyword evidence="2" id="KW-1185">Reference proteome</keyword>
<dbReference type="EMBL" id="JANPWB010000003">
    <property type="protein sequence ID" value="KAJ1200373.1"/>
    <property type="molecule type" value="Genomic_DNA"/>
</dbReference>
<evidence type="ECO:0000313" key="2">
    <source>
        <dbReference type="Proteomes" id="UP001066276"/>
    </source>
</evidence>